<comment type="caution">
    <text evidence="2">The sequence shown here is derived from an EMBL/GenBank/DDBJ whole genome shotgun (WGS) entry which is preliminary data.</text>
</comment>
<gene>
    <name evidence="2" type="ORF">BJ322DRAFT_1121556</name>
</gene>
<feature type="compositionally biased region" description="Pro residues" evidence="1">
    <location>
        <begin position="869"/>
        <end position="897"/>
    </location>
</feature>
<proteinExistence type="predicted"/>
<feature type="region of interest" description="Disordered" evidence="1">
    <location>
        <begin position="628"/>
        <end position="1127"/>
    </location>
</feature>
<evidence type="ECO:0000313" key="3">
    <source>
        <dbReference type="Proteomes" id="UP000736335"/>
    </source>
</evidence>
<reference evidence="2" key="1">
    <citation type="journal article" date="2020" name="Nat. Commun.">
        <title>Large-scale genome sequencing of mycorrhizal fungi provides insights into the early evolution of symbiotic traits.</title>
        <authorList>
            <person name="Miyauchi S."/>
            <person name="Kiss E."/>
            <person name="Kuo A."/>
            <person name="Drula E."/>
            <person name="Kohler A."/>
            <person name="Sanchez-Garcia M."/>
            <person name="Morin E."/>
            <person name="Andreopoulos B."/>
            <person name="Barry K.W."/>
            <person name="Bonito G."/>
            <person name="Buee M."/>
            <person name="Carver A."/>
            <person name="Chen C."/>
            <person name="Cichocki N."/>
            <person name="Clum A."/>
            <person name="Culley D."/>
            <person name="Crous P.W."/>
            <person name="Fauchery L."/>
            <person name="Girlanda M."/>
            <person name="Hayes R.D."/>
            <person name="Keri Z."/>
            <person name="LaButti K."/>
            <person name="Lipzen A."/>
            <person name="Lombard V."/>
            <person name="Magnuson J."/>
            <person name="Maillard F."/>
            <person name="Murat C."/>
            <person name="Nolan M."/>
            <person name="Ohm R.A."/>
            <person name="Pangilinan J."/>
            <person name="Pereira M.F."/>
            <person name="Perotto S."/>
            <person name="Peter M."/>
            <person name="Pfister S."/>
            <person name="Riley R."/>
            <person name="Sitrit Y."/>
            <person name="Stielow J.B."/>
            <person name="Szollosi G."/>
            <person name="Zifcakova L."/>
            <person name="Stursova M."/>
            <person name="Spatafora J.W."/>
            <person name="Tedersoo L."/>
            <person name="Vaario L.M."/>
            <person name="Yamada A."/>
            <person name="Yan M."/>
            <person name="Wang P."/>
            <person name="Xu J."/>
            <person name="Bruns T."/>
            <person name="Baldrian P."/>
            <person name="Vilgalys R."/>
            <person name="Dunand C."/>
            <person name="Henrissat B."/>
            <person name="Grigoriev I.V."/>
            <person name="Hibbett D."/>
            <person name="Nagy L.G."/>
            <person name="Martin F.M."/>
        </authorList>
    </citation>
    <scope>NUCLEOTIDE SEQUENCE</scope>
    <source>
        <strain evidence="2">UH-Tt-Lm1</strain>
    </source>
</reference>
<feature type="region of interest" description="Disordered" evidence="1">
    <location>
        <begin position="202"/>
        <end position="223"/>
    </location>
</feature>
<evidence type="ECO:0000256" key="1">
    <source>
        <dbReference type="SAM" id="MobiDB-lite"/>
    </source>
</evidence>
<sequence>MRMSPVPSSSISDTNPIFRSPTPSASSAHPTTNSMTSRFLLHVLPPRDLAQAADESQYTPLPASASGYHSQYERGTLVPLHHSLQGQLTAIAKEYALPSTIGLILYLVSSTPGLNSVNPTPNRDATLQEWENESQGPRISEVIWRHIWVRVLKVEGGDLVGFSRAGTPDVGFIASQSSPSLLDSTAVSNSLKPFVSTSRLDTPNTSGYSFTPSPTTPSPSFLDLNNKSHSRLGRVARSLTIPIDRDSSASPALTEPTPNPDAIDLPGLHSNSFIPVLAKVEFVIDQTKATWYEPWLRSRRLNHAKRAESRARGASFNNGEVSEDDRGALINLRLVDKAQAEFDVPSFLRKTDDYLRLVDDEDPDTASERTKDEGYSQLDGDEDDDELDNEEITAQFPPVPGAGDPLADVFGTDADTWVGIHADNHPVRKSSPKVTDLALDGAALTEEPLTEGDTLQPNDEEEVKELWEDHSRPRLSVTIPNSPPSPALDTSNRKSAPPPLNLSAATPGSSLGLPAILTSPLPSSGDESINLAYLKDGTPLEGVFTTSEGEELTLEVTGAEEGTRGPLHEKRDGAFFEALDLGLSLGIDDTYDENDPNDRRRSQYLMKAQLDELEKQFVQFSPRALKSEFADVDQSSPRSSGHKPMRSRSSITSSTSFSPSKLFRRSSKSAGRHEDATWPTISLTSDTQDSQPDIGPSSPPRRTLNGVAMQSPKQSPGRKGSPSLISEKPLSPPREEENLYPPLQHPQSSESPVIPLSPDPFGRYPSSFFQSEEVPPVPAIPEMATRPTHRAEKSSISSAIIKEERAPSSRFSLDSTTDDHAPNSLAPGRDPRSRSTSIVSVKSIRKFWRKSGTKGSISQSTPGSGKTSPTPPPNNYPPPTPSPVPSDTPQSQYPPLPSSRAPSRSDSVMDLLRFDQDSKYPIHPSKPPSHQGPTTEPSPSPTPPPENKTGSVRKSILKSLKSGSFSQTTAPGEVRTSLEKSNGESQSSTKKRRPNPFENVTHRVRGSMSSALSELPPSPSIPEHFASGTQPQKVSIPTNNANKAHRASMKRAGPAGSQSSTNSSTPSIVSPVSNASPPQNNGVIIRRGSQDSEDEFSGLDNSQFELITPPKHGLRSSLSYPYHGLEN</sequence>
<feature type="compositionally biased region" description="Basic residues" evidence="1">
    <location>
        <begin position="843"/>
        <end position="852"/>
    </location>
</feature>
<dbReference type="AlphaFoldDB" id="A0A9P6L8M8"/>
<feature type="compositionally biased region" description="Polar residues" evidence="1">
    <location>
        <begin position="1027"/>
        <end position="1042"/>
    </location>
</feature>
<feature type="compositionally biased region" description="Polar residues" evidence="1">
    <location>
        <begin position="679"/>
        <end position="691"/>
    </location>
</feature>
<feature type="compositionally biased region" description="Low complexity" evidence="1">
    <location>
        <begin position="20"/>
        <end position="32"/>
    </location>
</feature>
<feature type="compositionally biased region" description="Pro residues" evidence="1">
    <location>
        <begin position="936"/>
        <end position="946"/>
    </location>
</feature>
<organism evidence="2 3">
    <name type="scientific">Thelephora terrestris</name>
    <dbReference type="NCBI Taxonomy" id="56493"/>
    <lineage>
        <taxon>Eukaryota</taxon>
        <taxon>Fungi</taxon>
        <taxon>Dikarya</taxon>
        <taxon>Basidiomycota</taxon>
        <taxon>Agaricomycotina</taxon>
        <taxon>Agaricomycetes</taxon>
        <taxon>Thelephorales</taxon>
        <taxon>Thelephoraceae</taxon>
        <taxon>Thelephora</taxon>
    </lineage>
</organism>
<protein>
    <submittedName>
        <fullName evidence="2">Uncharacterized protein</fullName>
    </submittedName>
</protein>
<reference evidence="2" key="2">
    <citation type="submission" date="2020-11" db="EMBL/GenBank/DDBJ databases">
        <authorList>
            <consortium name="DOE Joint Genome Institute"/>
            <person name="Kuo A."/>
            <person name="Miyauchi S."/>
            <person name="Kiss E."/>
            <person name="Drula E."/>
            <person name="Kohler A."/>
            <person name="Sanchez-Garcia M."/>
            <person name="Andreopoulos B."/>
            <person name="Barry K.W."/>
            <person name="Bonito G."/>
            <person name="Buee M."/>
            <person name="Carver A."/>
            <person name="Chen C."/>
            <person name="Cichocki N."/>
            <person name="Clum A."/>
            <person name="Culley D."/>
            <person name="Crous P.W."/>
            <person name="Fauchery L."/>
            <person name="Girlanda M."/>
            <person name="Hayes R."/>
            <person name="Keri Z."/>
            <person name="Labutti K."/>
            <person name="Lipzen A."/>
            <person name="Lombard V."/>
            <person name="Magnuson J."/>
            <person name="Maillard F."/>
            <person name="Morin E."/>
            <person name="Murat C."/>
            <person name="Nolan M."/>
            <person name="Ohm R."/>
            <person name="Pangilinan J."/>
            <person name="Pereira M."/>
            <person name="Perotto S."/>
            <person name="Peter M."/>
            <person name="Riley R."/>
            <person name="Sitrit Y."/>
            <person name="Stielow B."/>
            <person name="Szollosi G."/>
            <person name="Zifcakova L."/>
            <person name="Stursova M."/>
            <person name="Spatafora J.W."/>
            <person name="Tedersoo L."/>
            <person name="Vaario L.-M."/>
            <person name="Yamada A."/>
            <person name="Yan M."/>
            <person name="Wang P."/>
            <person name="Xu J."/>
            <person name="Bruns T."/>
            <person name="Baldrian P."/>
            <person name="Vilgalys R."/>
            <person name="Henrissat B."/>
            <person name="Grigoriev I.V."/>
            <person name="Hibbett D."/>
            <person name="Nagy L.G."/>
            <person name="Martin F.M."/>
        </authorList>
    </citation>
    <scope>NUCLEOTIDE SEQUENCE</scope>
    <source>
        <strain evidence="2">UH-Tt-Lm1</strain>
    </source>
</reference>
<feature type="compositionally biased region" description="Low complexity" evidence="1">
    <location>
        <begin position="647"/>
        <end position="660"/>
    </location>
</feature>
<feature type="compositionally biased region" description="Polar residues" evidence="1">
    <location>
        <begin position="961"/>
        <end position="970"/>
    </location>
</feature>
<name>A0A9P6L8M8_9AGAM</name>
<dbReference type="EMBL" id="WIUZ02000005">
    <property type="protein sequence ID" value="KAF9786929.1"/>
    <property type="molecule type" value="Genomic_DNA"/>
</dbReference>
<dbReference type="OrthoDB" id="2526154at2759"/>
<feature type="compositionally biased region" description="Low complexity" evidence="1">
    <location>
        <begin position="1057"/>
        <end position="1074"/>
    </location>
</feature>
<feature type="region of interest" description="Disordered" evidence="1">
    <location>
        <begin position="446"/>
        <end position="512"/>
    </location>
</feature>
<feature type="region of interest" description="Disordered" evidence="1">
    <location>
        <begin position="1"/>
        <end position="32"/>
    </location>
</feature>
<feature type="region of interest" description="Disordered" evidence="1">
    <location>
        <begin position="359"/>
        <end position="386"/>
    </location>
</feature>
<feature type="compositionally biased region" description="Polar residues" evidence="1">
    <location>
        <begin position="1"/>
        <end position="17"/>
    </location>
</feature>
<feature type="compositionally biased region" description="Low complexity" evidence="1">
    <location>
        <begin position="209"/>
        <end position="221"/>
    </location>
</feature>
<feature type="non-terminal residue" evidence="2">
    <location>
        <position position="1127"/>
    </location>
</feature>
<keyword evidence="3" id="KW-1185">Reference proteome</keyword>
<dbReference type="Proteomes" id="UP000736335">
    <property type="component" value="Unassembled WGS sequence"/>
</dbReference>
<accession>A0A9P6L8M8</accession>
<evidence type="ECO:0000313" key="2">
    <source>
        <dbReference type="EMBL" id="KAF9786929.1"/>
    </source>
</evidence>